<evidence type="ECO:0000256" key="3">
    <source>
        <dbReference type="ARBA" id="ARBA00022519"/>
    </source>
</evidence>
<dbReference type="OrthoDB" id="9778341at2"/>
<keyword evidence="4 7" id="KW-0812">Transmembrane</keyword>
<feature type="transmembrane region" description="Helical" evidence="7">
    <location>
        <begin position="263"/>
        <end position="282"/>
    </location>
</feature>
<dbReference type="Pfam" id="PF01694">
    <property type="entry name" value="Rhomboid"/>
    <property type="match status" value="1"/>
</dbReference>
<evidence type="ECO:0000259" key="9">
    <source>
        <dbReference type="Pfam" id="PF12122"/>
    </source>
</evidence>
<dbReference type="InterPro" id="IPR022732">
    <property type="entry name" value="Peptidase_S54_GlpG_N"/>
</dbReference>
<evidence type="ECO:0000259" key="8">
    <source>
        <dbReference type="Pfam" id="PF01694"/>
    </source>
</evidence>
<name>A0A263HA24_9PAST</name>
<dbReference type="InParanoid" id="A0A263HA24"/>
<feature type="domain" description="Peptidase S54 rhomboid" evidence="8">
    <location>
        <begin position="143"/>
        <end position="277"/>
    </location>
</feature>
<dbReference type="GO" id="GO:0016020">
    <property type="term" value="C:membrane"/>
    <property type="evidence" value="ECO:0007669"/>
    <property type="project" value="UniProtKB-SubCell"/>
</dbReference>
<evidence type="ECO:0000256" key="4">
    <source>
        <dbReference type="ARBA" id="ARBA00022692"/>
    </source>
</evidence>
<reference evidence="11 13" key="2">
    <citation type="submission" date="2018-06" db="EMBL/GenBank/DDBJ databases">
        <authorList>
            <consortium name="Pathogen Informatics"/>
            <person name="Doyle S."/>
        </authorList>
    </citation>
    <scope>NUCLEOTIDE SEQUENCE [LARGE SCALE GENOMIC DNA]</scope>
    <source>
        <strain evidence="11 13">NCTC10851</strain>
    </source>
</reference>
<dbReference type="Gene3D" id="1.20.1540.10">
    <property type="entry name" value="Rhomboid-like"/>
    <property type="match status" value="1"/>
</dbReference>
<keyword evidence="5 7" id="KW-1133">Transmembrane helix</keyword>
<evidence type="ECO:0000256" key="1">
    <source>
        <dbReference type="ARBA" id="ARBA00004141"/>
    </source>
</evidence>
<dbReference type="EMBL" id="NLFK01000010">
    <property type="protein sequence ID" value="OZN24315.1"/>
    <property type="molecule type" value="Genomic_DNA"/>
</dbReference>
<dbReference type="PANTHER" id="PTHR43066">
    <property type="entry name" value="RHOMBOID-RELATED PROTEIN"/>
    <property type="match status" value="1"/>
</dbReference>
<dbReference type="FunCoup" id="A0A263HA24">
    <property type="interactions" value="47"/>
</dbReference>
<dbReference type="Proteomes" id="UP000215738">
    <property type="component" value="Unassembled WGS sequence"/>
</dbReference>
<comment type="subcellular location">
    <subcellularLocation>
        <location evidence="1">Membrane</location>
        <topology evidence="1">Multi-pass membrane protein</topology>
    </subcellularLocation>
</comment>
<evidence type="ECO:0000256" key="5">
    <source>
        <dbReference type="ARBA" id="ARBA00022989"/>
    </source>
</evidence>
<feature type="transmembrane region" description="Helical" evidence="7">
    <location>
        <begin position="204"/>
        <end position="224"/>
    </location>
</feature>
<evidence type="ECO:0000313" key="12">
    <source>
        <dbReference type="Proteomes" id="UP000215738"/>
    </source>
</evidence>
<dbReference type="EMBL" id="UFSB01000001">
    <property type="protein sequence ID" value="SUU34158.1"/>
    <property type="molecule type" value="Genomic_DNA"/>
</dbReference>
<feature type="transmembrane region" description="Helical" evidence="7">
    <location>
        <begin position="108"/>
        <end position="133"/>
    </location>
</feature>
<dbReference type="SUPFAM" id="SSF144091">
    <property type="entry name" value="Rhomboid-like"/>
    <property type="match status" value="1"/>
</dbReference>
<evidence type="ECO:0000256" key="7">
    <source>
        <dbReference type="SAM" id="Phobius"/>
    </source>
</evidence>
<dbReference type="RefSeq" id="WP_094947094.1">
    <property type="nucleotide sequence ID" value="NZ_NLFK01000010.1"/>
</dbReference>
<evidence type="ECO:0000313" key="13">
    <source>
        <dbReference type="Proteomes" id="UP000254507"/>
    </source>
</evidence>
<dbReference type="PANTHER" id="PTHR43066:SF26">
    <property type="entry name" value="RHOMBOID PROTEASE GLPG"/>
    <property type="match status" value="1"/>
</dbReference>
<feature type="transmembrane region" description="Helical" evidence="7">
    <location>
        <begin position="236"/>
        <end position="257"/>
    </location>
</feature>
<keyword evidence="12" id="KW-1185">Reference proteome</keyword>
<keyword evidence="3" id="KW-0997">Cell inner membrane</keyword>
<gene>
    <name evidence="11" type="primary">glpG</name>
    <name evidence="10" type="ORF">CFY87_09625</name>
    <name evidence="11" type="ORF">NCTC10851_00181</name>
</gene>
<dbReference type="GO" id="GO:0004252">
    <property type="term" value="F:serine-type endopeptidase activity"/>
    <property type="evidence" value="ECO:0007669"/>
    <property type="project" value="InterPro"/>
</dbReference>
<keyword evidence="2" id="KW-1003">Cell membrane</keyword>
<evidence type="ECO:0000256" key="2">
    <source>
        <dbReference type="ARBA" id="ARBA00022475"/>
    </source>
</evidence>
<keyword evidence="6 7" id="KW-0472">Membrane</keyword>
<evidence type="ECO:0000256" key="6">
    <source>
        <dbReference type="ARBA" id="ARBA00023136"/>
    </source>
</evidence>
<dbReference type="Proteomes" id="UP000254507">
    <property type="component" value="Unassembled WGS sequence"/>
</dbReference>
<dbReference type="EC" id="3.4.21.105" evidence="11"/>
<protein>
    <submittedName>
        <fullName evidence="10">GlpG protein</fullName>
    </submittedName>
    <submittedName>
        <fullName evidence="11">Rhomboid family protein</fullName>
        <ecNumber evidence="11">3.4.21.105</ecNumber>
    </submittedName>
</protein>
<dbReference type="InterPro" id="IPR035952">
    <property type="entry name" value="Rhomboid-like_sf"/>
</dbReference>
<proteinExistence type="predicted"/>
<evidence type="ECO:0000313" key="11">
    <source>
        <dbReference type="EMBL" id="SUU34158.1"/>
    </source>
</evidence>
<dbReference type="AlphaFoldDB" id="A0A263HA24"/>
<feature type="transmembrane region" description="Helical" evidence="7">
    <location>
        <begin position="153"/>
        <end position="171"/>
    </location>
</feature>
<keyword evidence="11" id="KW-0378">Hydrolase</keyword>
<accession>A0A263HA24</accession>
<reference evidence="10 12" key="1">
    <citation type="submission" date="2017-07" db="EMBL/GenBank/DDBJ databases">
        <title>Virulence factors identified in Actinobacillus seminis.</title>
        <authorList>
            <person name="Negrete-Abascal E."/>
            <person name="Vaca-Pacheco S."/>
            <person name="Montes-Garcia F."/>
            <person name="Leyto-Gil A.M."/>
            <person name="Fragoso-Garcia E."/>
            <person name="Carvente-Garcia R."/>
            <person name="Perez-Agueros S."/>
            <person name="Castelan-Sanchez H.G."/>
            <person name="Garcia-Molina A."/>
            <person name="Villamar T.E."/>
            <person name="Vazquez-Cruz C."/>
        </authorList>
    </citation>
    <scope>NUCLEOTIDE SEQUENCE [LARGE SCALE GENOMIC DNA]</scope>
    <source>
        <strain evidence="10 12">ATCC 15768</strain>
    </source>
</reference>
<evidence type="ECO:0000313" key="10">
    <source>
        <dbReference type="EMBL" id="OZN24315.1"/>
    </source>
</evidence>
<feature type="domain" description="Peptidase S54 GlpG peptidase N-terminal" evidence="9">
    <location>
        <begin position="15"/>
        <end position="81"/>
    </location>
</feature>
<feature type="transmembrane region" description="Helical" evidence="7">
    <location>
        <begin position="178"/>
        <end position="198"/>
    </location>
</feature>
<organism evidence="11 13">
    <name type="scientific">Actinobacillus seminis</name>
    <dbReference type="NCBI Taxonomy" id="722"/>
    <lineage>
        <taxon>Bacteria</taxon>
        <taxon>Pseudomonadati</taxon>
        <taxon>Pseudomonadota</taxon>
        <taxon>Gammaproteobacteria</taxon>
        <taxon>Pasteurellales</taxon>
        <taxon>Pasteurellaceae</taxon>
        <taxon>Actinobacillus</taxon>
    </lineage>
</organism>
<dbReference type="InterPro" id="IPR022764">
    <property type="entry name" value="Peptidase_S54_rhomboid_dom"/>
</dbReference>
<sequence length="285" mass="32478">MQHLFGSEIPIFCVYFRDYIRAKYQVELELRPIEKNGLPMTGVYLEENCQYFAEIVQEKDAFLKKPFDPQYQQASWQTGDIRIHAPKLTPSSWQFHGLALLKQQKFTLFLTALCCLIYIFRLIGFENIIFSIAHYPEDAQQQGELWRYFSHSLVHLSLWHIVFNLAWWWLFGGAIEKAFGSITLILLYFCTALLTGFAQNLASGPAFFGLSGVVYAVLGFAFVADKWSDISFDLPQNFFTMLVVGIALGFIAPLIGIEMGNTAHISGLILGSLFGIFATKLVRKR</sequence>
<dbReference type="Pfam" id="PF12122">
    <property type="entry name" value="Rhomboid_N"/>
    <property type="match status" value="1"/>
</dbReference>